<dbReference type="Proteomes" id="UP000000491">
    <property type="component" value="Chromosome"/>
</dbReference>
<dbReference type="eggNOG" id="COG2957">
    <property type="taxonomic scope" value="Bacteria"/>
</dbReference>
<dbReference type="Pfam" id="PF04371">
    <property type="entry name" value="PAD_porph"/>
    <property type="match status" value="1"/>
</dbReference>
<dbReference type="AlphaFoldDB" id="F8ERW9"/>
<dbReference type="RefSeq" id="WP_013934970.1">
    <property type="nucleotide sequence ID" value="NC_015709.1"/>
</dbReference>
<dbReference type="KEGG" id="zmp:Zymop_1694"/>
<dbReference type="GO" id="GO:0009446">
    <property type="term" value="P:putrescine biosynthetic process"/>
    <property type="evidence" value="ECO:0007669"/>
    <property type="project" value="InterPro"/>
</dbReference>
<evidence type="ECO:0000313" key="3">
    <source>
        <dbReference type="Proteomes" id="UP000000491"/>
    </source>
</evidence>
<proteinExistence type="predicted"/>
<protein>
    <submittedName>
        <fullName evidence="2">Agmatine deiminase</fullName>
        <ecNumber evidence="2">3.5.3.12</ecNumber>
    </submittedName>
</protein>
<accession>F8ERW9</accession>
<dbReference type="Gene3D" id="3.75.10.10">
    <property type="entry name" value="L-arginine/glycine Amidinotransferase, Chain A"/>
    <property type="match status" value="1"/>
</dbReference>
<evidence type="ECO:0000313" key="2">
    <source>
        <dbReference type="EMBL" id="AEI38582.1"/>
    </source>
</evidence>
<dbReference type="PANTHER" id="PTHR31377:SF0">
    <property type="entry name" value="AGMATINE DEIMINASE-RELATED"/>
    <property type="match status" value="1"/>
</dbReference>
<dbReference type="EC" id="3.5.3.12" evidence="2"/>
<organism evidence="2 3">
    <name type="scientific">Zymomonas mobilis subsp. pomaceae (strain ATCC 29192 / DSM 22645 / JCM 10191 / CCUG 17912 / NBRC 13757 / NCIMB 11200 / NRRL B-4491 / Barker I)</name>
    <dbReference type="NCBI Taxonomy" id="579138"/>
    <lineage>
        <taxon>Bacteria</taxon>
        <taxon>Pseudomonadati</taxon>
        <taxon>Pseudomonadota</taxon>
        <taxon>Alphaproteobacteria</taxon>
        <taxon>Sphingomonadales</taxon>
        <taxon>Zymomonadaceae</taxon>
        <taxon>Zymomonas</taxon>
    </lineage>
</organism>
<keyword evidence="1 2" id="KW-0378">Hydrolase</keyword>
<evidence type="ECO:0000256" key="1">
    <source>
        <dbReference type="ARBA" id="ARBA00022801"/>
    </source>
</evidence>
<sequence>MSYRQPAEWMPHSAVWIGFPSDESLWLEDLEPAQREVIAFAKAVYAEGAGEKVFLVAAHEEAAQKARQLIGEAAEVICHNFGDIWLRDSGPIFIANEQEKAVALFRFNGWGNKYDLEGDQTIGKALAADTGLSILEKDWVLEGGSIDNDGHGLVVTTEECLLNPNRNPDLSREDIALRLKNDLGFDQILWLKKGLLNDHTDGHVDNLARFVGFKHLVIPIAADESDPNRDIYEEATRSAVDLGIKVTRLPSPGKITLDEEIVPASYMNFYIGNAVVVVPLYDAKNDKAIIKALAPLFPDRQIIGLPAHHILTGGGSFHCISQQWPA</sequence>
<dbReference type="HOGENOM" id="CLU_037682_0_0_5"/>
<dbReference type="SUPFAM" id="SSF55909">
    <property type="entry name" value="Pentein"/>
    <property type="match status" value="1"/>
</dbReference>
<dbReference type="GO" id="GO:0004668">
    <property type="term" value="F:protein-arginine deiminase activity"/>
    <property type="evidence" value="ECO:0007669"/>
    <property type="project" value="InterPro"/>
</dbReference>
<reference evidence="2 3" key="1">
    <citation type="journal article" date="2011" name="J. Bacteriol.">
        <title>Genome sequence of the ethanol-producing Zymomonas mobilis subsp. pomaceae lectotype strain ATCC 29192.</title>
        <authorList>
            <person name="Kouvelis V.N."/>
            <person name="Davenport K.W."/>
            <person name="Brettin T.S."/>
            <person name="Bruce D."/>
            <person name="Detter C."/>
            <person name="Han C.S."/>
            <person name="Nolan M."/>
            <person name="Tapia R."/>
            <person name="Damoulaki A."/>
            <person name="Kyrpides N.C."/>
            <person name="Typas M.A."/>
            <person name="Pappas K.M."/>
        </authorList>
    </citation>
    <scope>NUCLEOTIDE SEQUENCE [LARGE SCALE GENOMIC DNA]</scope>
    <source>
        <strain evidence="3">ATCC 29192 / DSM 22645 / JCM 10191 / CCUG 17912 / NBRC 13757 / NCIMB 11200 / NRRL B-4491 / Barker I</strain>
    </source>
</reference>
<dbReference type="GO" id="GO:0047632">
    <property type="term" value="F:agmatine deiminase activity"/>
    <property type="evidence" value="ECO:0007669"/>
    <property type="project" value="UniProtKB-EC"/>
</dbReference>
<dbReference type="InterPro" id="IPR007466">
    <property type="entry name" value="Peptidyl-Arg-deiminase_porph"/>
</dbReference>
<dbReference type="PANTHER" id="PTHR31377">
    <property type="entry name" value="AGMATINE DEIMINASE-RELATED"/>
    <property type="match status" value="1"/>
</dbReference>
<name>F8ERW9_ZYMMT</name>
<dbReference type="EMBL" id="CP002865">
    <property type="protein sequence ID" value="AEI38582.1"/>
    <property type="molecule type" value="Genomic_DNA"/>
</dbReference>
<dbReference type="STRING" id="579138.Zymop_1694"/>
<gene>
    <name evidence="2" type="ordered locus">Zymop_1694</name>
</gene>
<dbReference type="PATRIC" id="fig|579138.3.peg.1804"/>